<feature type="region of interest" description="Disordered" evidence="1">
    <location>
        <begin position="88"/>
        <end position="118"/>
    </location>
</feature>
<evidence type="ECO:0000313" key="3">
    <source>
        <dbReference type="EMBL" id="GJT41390.1"/>
    </source>
</evidence>
<evidence type="ECO:0000259" key="2">
    <source>
        <dbReference type="Pfam" id="PF07727"/>
    </source>
</evidence>
<dbReference type="InterPro" id="IPR013103">
    <property type="entry name" value="RVT_2"/>
</dbReference>
<organism evidence="3 4">
    <name type="scientific">Tanacetum coccineum</name>
    <dbReference type="NCBI Taxonomy" id="301880"/>
    <lineage>
        <taxon>Eukaryota</taxon>
        <taxon>Viridiplantae</taxon>
        <taxon>Streptophyta</taxon>
        <taxon>Embryophyta</taxon>
        <taxon>Tracheophyta</taxon>
        <taxon>Spermatophyta</taxon>
        <taxon>Magnoliopsida</taxon>
        <taxon>eudicotyledons</taxon>
        <taxon>Gunneridae</taxon>
        <taxon>Pentapetalae</taxon>
        <taxon>asterids</taxon>
        <taxon>campanulids</taxon>
        <taxon>Asterales</taxon>
        <taxon>Asteraceae</taxon>
        <taxon>Asteroideae</taxon>
        <taxon>Anthemideae</taxon>
        <taxon>Anthemidinae</taxon>
        <taxon>Tanacetum</taxon>
    </lineage>
</organism>
<feature type="compositionally biased region" description="Low complexity" evidence="1">
    <location>
        <begin position="96"/>
        <end position="110"/>
    </location>
</feature>
<reference evidence="3" key="1">
    <citation type="journal article" date="2022" name="Int. J. Mol. Sci.">
        <title>Draft Genome of Tanacetum Coccineum: Genomic Comparison of Closely Related Tanacetum-Family Plants.</title>
        <authorList>
            <person name="Yamashiro T."/>
            <person name="Shiraishi A."/>
            <person name="Nakayama K."/>
            <person name="Satake H."/>
        </authorList>
    </citation>
    <scope>NUCLEOTIDE SEQUENCE</scope>
</reference>
<dbReference type="EMBL" id="BQNB010015559">
    <property type="protein sequence ID" value="GJT41390.1"/>
    <property type="molecule type" value="Genomic_DNA"/>
</dbReference>
<reference evidence="3" key="2">
    <citation type="submission" date="2022-01" db="EMBL/GenBank/DDBJ databases">
        <authorList>
            <person name="Yamashiro T."/>
            <person name="Shiraishi A."/>
            <person name="Satake H."/>
            <person name="Nakayama K."/>
        </authorList>
    </citation>
    <scope>NUCLEOTIDE SEQUENCE</scope>
</reference>
<accession>A0ABQ5DQE0</accession>
<protein>
    <submittedName>
        <fullName evidence="3">Ribonuclease H-like domain-containing protein</fullName>
    </submittedName>
</protein>
<feature type="domain" description="Reverse transcriptase Ty1/copia-type" evidence="2">
    <location>
        <begin position="202"/>
        <end position="314"/>
    </location>
</feature>
<proteinExistence type="predicted"/>
<feature type="non-terminal residue" evidence="3">
    <location>
        <position position="1"/>
    </location>
</feature>
<dbReference type="PANTHER" id="PTHR11439:SF495">
    <property type="entry name" value="REVERSE TRANSCRIPTASE, RNA-DEPENDENT DNA POLYMERASE-RELATED"/>
    <property type="match status" value="1"/>
</dbReference>
<sequence length="525" mass="59386">GPQKHKSSVSDDKFNEYYTSQSNDCARCFGNTFEHSIEFESEIIKIVTELQNLKTQEKEAYPTGISEDTPKILAFRRELDELAQKHLREVPKNKATSTNSVNSGSGLVNSQQADHDDSDMPELTIFNKPQKGIFNEACYDDEGMVHDFNNLPTEVVVSPIPTLRIPTIHPQSQILGDPKSSVQTRSRVQQHSGAHAHFKLQQVWVLVDLPHGMKVIGIKWVYRNKRGVVVRNKARLVAQGYTQEEGIDYDEVFAPVARIEAIRLFLAFASFMGFIVYQMDVKSAFLYDTIDEEVYVSQPPGFVDPNHPTKVYDSESAGFAKIVDFLQGSNLRDMEGYHADSIVQESYIQDKYVAEILKKFDLVSVKTAITPMETKVALTKDEEVVDVDVTPKTSHLNAVKRIFKYLKGKPNLGLWYPRKSHFDLEAFSDGDYGRSNLDRKSTTGGCQFLGQRLISWQCKKQTIVATSTTEAEYVAAANCCGQVLWVQNQLLDYGFNFMNTKIHIDNESTICIVKNPVYHSKTKHI</sequence>
<evidence type="ECO:0000256" key="1">
    <source>
        <dbReference type="SAM" id="MobiDB-lite"/>
    </source>
</evidence>
<dbReference type="Pfam" id="PF07727">
    <property type="entry name" value="RVT_2"/>
    <property type="match status" value="1"/>
</dbReference>
<evidence type="ECO:0000313" key="4">
    <source>
        <dbReference type="Proteomes" id="UP001151760"/>
    </source>
</evidence>
<comment type="caution">
    <text evidence="3">The sequence shown here is derived from an EMBL/GenBank/DDBJ whole genome shotgun (WGS) entry which is preliminary data.</text>
</comment>
<name>A0ABQ5DQE0_9ASTR</name>
<dbReference type="PANTHER" id="PTHR11439">
    <property type="entry name" value="GAG-POL-RELATED RETROTRANSPOSON"/>
    <property type="match status" value="1"/>
</dbReference>
<dbReference type="Proteomes" id="UP001151760">
    <property type="component" value="Unassembled WGS sequence"/>
</dbReference>
<gene>
    <name evidence="3" type="ORF">Tco_0941255</name>
</gene>
<dbReference type="CDD" id="cd09272">
    <property type="entry name" value="RNase_HI_RT_Ty1"/>
    <property type="match status" value="1"/>
</dbReference>
<keyword evidence="4" id="KW-1185">Reference proteome</keyword>